<feature type="chain" id="PRO_5045381208" evidence="2">
    <location>
        <begin position="27"/>
        <end position="567"/>
    </location>
</feature>
<keyword evidence="5" id="KW-1185">Reference proteome</keyword>
<dbReference type="Proteomes" id="UP001628668">
    <property type="component" value="Unassembled WGS sequence"/>
</dbReference>
<sequence length="567" mass="65573">MRNINTSKLVIVLLSLFLLQSHVTSAKRLYTDLPSDYWAFKEIRYLSSKDVIKGYDDQSFKAGLSITRKQAAMMLSRALGLEAKDYDTQMDDVKTYTSGYDDIHAAVESGIIHTYGTKFLPDALFTREDMAKALTLAFDFEGSGASTYSDVPYTYRYYKYIDGLAASNITKGYTDGTFRPKSPVTRAQFSAFLGRVFLYPQRYEVRQGDEIIYTSRDPEQAIDKAASMMDATVHPVNDTLNKYDEVPSSQSSSIRNGVLIYNGNEINNYTNLTKDFFKPYLSYLNEGTYQGTMFDTFILLGRTYEYGEFTESPKNHANYGDWNWYIDRTLSPGGAVDLLNQSVEELPHIESTNVFLSIPYPKKYENIINLDGRMIENNLESRFSLVKWYIDEALSRKSSGGYENVQVNGFYWLNETVTNKEDEELLEMVSSYVKSKNLKFIYSPHALSTNYDYWKWYGFDGAFLQSNAHKMKLSEDEVRRLIHKAFLRAQTRNSGLNLEIENHSNNTIYQGLDNFRIYLEIAKLYNLPGKSFIMYQGTEMIHRLATFDTPHHRQMYDELYQFLNYKK</sequence>
<gene>
    <name evidence="4" type="ORF">ACKA06_05845</name>
</gene>
<keyword evidence="1 2" id="KW-0732">Signal</keyword>
<dbReference type="InterPro" id="IPR051465">
    <property type="entry name" value="Cell_Envelope_Struct_Comp"/>
</dbReference>
<proteinExistence type="predicted"/>
<evidence type="ECO:0000256" key="2">
    <source>
        <dbReference type="SAM" id="SignalP"/>
    </source>
</evidence>
<dbReference type="PROSITE" id="PS51272">
    <property type="entry name" value="SLH"/>
    <property type="match status" value="2"/>
</dbReference>
<dbReference type="InterPro" id="IPR032329">
    <property type="entry name" value="DUF4855"/>
</dbReference>
<name>A0ABW8VLP1_9BACI</name>
<dbReference type="PANTHER" id="PTHR43308:SF1">
    <property type="entry name" value="OUTER MEMBRANE PROTEIN ALPHA"/>
    <property type="match status" value="1"/>
</dbReference>
<evidence type="ECO:0000259" key="3">
    <source>
        <dbReference type="PROSITE" id="PS51272"/>
    </source>
</evidence>
<feature type="domain" description="SLH" evidence="3">
    <location>
        <begin position="144"/>
        <end position="207"/>
    </location>
</feature>
<evidence type="ECO:0000256" key="1">
    <source>
        <dbReference type="ARBA" id="ARBA00022729"/>
    </source>
</evidence>
<reference evidence="4 5" key="1">
    <citation type="submission" date="2024-12" db="EMBL/GenBank/DDBJ databases">
        <authorList>
            <person name="Li X."/>
            <person name="Zhang D."/>
        </authorList>
    </citation>
    <scope>NUCLEOTIDE SEQUENCE [LARGE SCALE GENOMIC DNA]</scope>
    <source>
        <strain evidence="4 5">JCM19602</strain>
    </source>
</reference>
<protein>
    <submittedName>
        <fullName evidence="4">DUF4855 domain-containing protein</fullName>
    </submittedName>
</protein>
<evidence type="ECO:0000313" key="5">
    <source>
        <dbReference type="Proteomes" id="UP001628668"/>
    </source>
</evidence>
<accession>A0ABW8VLP1</accession>
<dbReference type="Pfam" id="PF16147">
    <property type="entry name" value="DUF4855"/>
    <property type="match status" value="1"/>
</dbReference>
<dbReference type="Pfam" id="PF00395">
    <property type="entry name" value="SLH"/>
    <property type="match status" value="3"/>
</dbReference>
<feature type="domain" description="SLH" evidence="3">
    <location>
        <begin position="26"/>
        <end position="89"/>
    </location>
</feature>
<evidence type="ECO:0000313" key="4">
    <source>
        <dbReference type="EMBL" id="MFL8936308.1"/>
    </source>
</evidence>
<dbReference type="EMBL" id="JBJOSA010000003">
    <property type="protein sequence ID" value="MFL8936308.1"/>
    <property type="molecule type" value="Genomic_DNA"/>
</dbReference>
<feature type="signal peptide" evidence="2">
    <location>
        <begin position="1"/>
        <end position="26"/>
    </location>
</feature>
<organism evidence="4 5">
    <name type="scientific">Rossellomorea oryzaecorticis</name>
    <dbReference type="NCBI Taxonomy" id="1396505"/>
    <lineage>
        <taxon>Bacteria</taxon>
        <taxon>Bacillati</taxon>
        <taxon>Bacillota</taxon>
        <taxon>Bacilli</taxon>
        <taxon>Bacillales</taxon>
        <taxon>Bacillaceae</taxon>
        <taxon>Rossellomorea</taxon>
    </lineage>
</organism>
<dbReference type="RefSeq" id="WP_411159238.1">
    <property type="nucleotide sequence ID" value="NZ_JBJOSA010000003.1"/>
</dbReference>
<dbReference type="PANTHER" id="PTHR43308">
    <property type="entry name" value="OUTER MEMBRANE PROTEIN ALPHA-RELATED"/>
    <property type="match status" value="1"/>
</dbReference>
<dbReference type="InterPro" id="IPR001119">
    <property type="entry name" value="SLH_dom"/>
</dbReference>
<comment type="caution">
    <text evidence="4">The sequence shown here is derived from an EMBL/GenBank/DDBJ whole genome shotgun (WGS) entry which is preliminary data.</text>
</comment>